<sequence length="368" mass="41008">MLTSLRIQNFRSLRNLKVEGLTRVSLLVGANNAGKTSVLEAAELVLAGEGPSVLERSPRRRGEGAYDEDRRAFDLNDRVNFSHLFFGHDINQDTHFQIDAEAPEKRFFRSTVTTPSAQEVLAASADVIRGQPVDLPNGPRSILIESDQFDPVQVYLTGYGVRRGTLQGKGVPGKKVRPSTSRVYFMETTSPEPSMLVNLWEKVVLTPEEDRVADVLRIIEPNLERIAILPGDSSFESARIFIKLKQSDQRIPLGSMGEGIKRLMSLSLSLVNAAGGYLLVDEIDTGLHHSVMVKMWRLVTEAAKRLNVQVLATTHSLDCVRALASLYEDHRDLQDVISVHRLERGAERNITYSADELLAAAEHQMEIR</sequence>
<protein>
    <submittedName>
        <fullName evidence="2">AAA family ATPase</fullName>
    </submittedName>
</protein>
<proteinExistence type="predicted"/>
<evidence type="ECO:0000313" key="3">
    <source>
        <dbReference type="Proteomes" id="UP000528460"/>
    </source>
</evidence>
<evidence type="ECO:0000259" key="1">
    <source>
        <dbReference type="Pfam" id="PF13304"/>
    </source>
</evidence>
<dbReference type="InterPro" id="IPR051396">
    <property type="entry name" value="Bact_Antivir_Def_Nuclease"/>
</dbReference>
<dbReference type="SUPFAM" id="SSF52540">
    <property type="entry name" value="P-loop containing nucleoside triphosphate hydrolases"/>
    <property type="match status" value="1"/>
</dbReference>
<dbReference type="Pfam" id="PF13304">
    <property type="entry name" value="AAA_21"/>
    <property type="match status" value="1"/>
</dbReference>
<dbReference type="PANTHER" id="PTHR43581:SF4">
    <property type="entry name" value="ATP_GTP PHOSPHATASE"/>
    <property type="match status" value="1"/>
</dbReference>
<dbReference type="Proteomes" id="UP000528460">
    <property type="component" value="Unassembled WGS sequence"/>
</dbReference>
<dbReference type="RefSeq" id="WP_171418354.1">
    <property type="nucleotide sequence ID" value="NZ_JABFJW010000204.1"/>
</dbReference>
<dbReference type="EMBL" id="JABFJW010000204">
    <property type="protein sequence ID" value="NOK12101.1"/>
    <property type="molecule type" value="Genomic_DNA"/>
</dbReference>
<dbReference type="AlphaFoldDB" id="A0A7Y4NG15"/>
<dbReference type="InterPro" id="IPR003959">
    <property type="entry name" value="ATPase_AAA_core"/>
</dbReference>
<feature type="domain" description="ATPase AAA-type core" evidence="1">
    <location>
        <begin position="26"/>
        <end position="316"/>
    </location>
</feature>
<gene>
    <name evidence="2" type="ORF">HNS30_23965</name>
</gene>
<dbReference type="Gene3D" id="3.40.50.300">
    <property type="entry name" value="P-loop containing nucleotide triphosphate hydrolases"/>
    <property type="match status" value="2"/>
</dbReference>
<accession>A0A7Y4NG15</accession>
<organism evidence="2 3">
    <name type="scientific">Corallococcus exercitus</name>
    <dbReference type="NCBI Taxonomy" id="2316736"/>
    <lineage>
        <taxon>Bacteria</taxon>
        <taxon>Pseudomonadati</taxon>
        <taxon>Myxococcota</taxon>
        <taxon>Myxococcia</taxon>
        <taxon>Myxococcales</taxon>
        <taxon>Cystobacterineae</taxon>
        <taxon>Myxococcaceae</taxon>
        <taxon>Corallococcus</taxon>
    </lineage>
</organism>
<dbReference type="PANTHER" id="PTHR43581">
    <property type="entry name" value="ATP/GTP PHOSPHATASE"/>
    <property type="match status" value="1"/>
</dbReference>
<evidence type="ECO:0000313" key="2">
    <source>
        <dbReference type="EMBL" id="NOK12101.1"/>
    </source>
</evidence>
<reference evidence="2 3" key="1">
    <citation type="submission" date="2020-05" db="EMBL/GenBank/DDBJ databases">
        <authorList>
            <person name="Whitworth D."/>
        </authorList>
    </citation>
    <scope>NUCLEOTIDE SEQUENCE [LARGE SCALE GENOMIC DNA]</scope>
    <source>
        <strain evidence="2 3">CA046A</strain>
    </source>
</reference>
<dbReference type="InterPro" id="IPR027417">
    <property type="entry name" value="P-loop_NTPase"/>
</dbReference>
<name>A0A7Y4NG15_9BACT</name>
<comment type="caution">
    <text evidence="2">The sequence shown here is derived from an EMBL/GenBank/DDBJ whole genome shotgun (WGS) entry which is preliminary data.</text>
</comment>